<name>A0A9N9NY50_9GLOM</name>
<gene>
    <name evidence="2" type="ORF">ALEPTO_LOCUS14163</name>
</gene>
<evidence type="ECO:0000256" key="1">
    <source>
        <dbReference type="SAM" id="MobiDB-lite"/>
    </source>
</evidence>
<dbReference type="Proteomes" id="UP000789508">
    <property type="component" value="Unassembled WGS sequence"/>
</dbReference>
<protein>
    <submittedName>
        <fullName evidence="2">2865_t:CDS:1</fullName>
    </submittedName>
</protein>
<reference evidence="2" key="1">
    <citation type="submission" date="2021-06" db="EMBL/GenBank/DDBJ databases">
        <authorList>
            <person name="Kallberg Y."/>
            <person name="Tangrot J."/>
            <person name="Rosling A."/>
        </authorList>
    </citation>
    <scope>NUCLEOTIDE SEQUENCE</scope>
    <source>
        <strain evidence="2">FL130A</strain>
    </source>
</reference>
<feature type="non-terminal residue" evidence="2">
    <location>
        <position position="205"/>
    </location>
</feature>
<evidence type="ECO:0000313" key="3">
    <source>
        <dbReference type="Proteomes" id="UP000789508"/>
    </source>
</evidence>
<proteinExistence type="predicted"/>
<keyword evidence="3" id="KW-1185">Reference proteome</keyword>
<accession>A0A9N9NY50</accession>
<feature type="region of interest" description="Disordered" evidence="1">
    <location>
        <begin position="184"/>
        <end position="205"/>
    </location>
</feature>
<organism evidence="2 3">
    <name type="scientific">Ambispora leptoticha</name>
    <dbReference type="NCBI Taxonomy" id="144679"/>
    <lineage>
        <taxon>Eukaryota</taxon>
        <taxon>Fungi</taxon>
        <taxon>Fungi incertae sedis</taxon>
        <taxon>Mucoromycota</taxon>
        <taxon>Glomeromycotina</taxon>
        <taxon>Glomeromycetes</taxon>
        <taxon>Archaeosporales</taxon>
        <taxon>Ambisporaceae</taxon>
        <taxon>Ambispora</taxon>
    </lineage>
</organism>
<dbReference type="EMBL" id="CAJVPS010052785">
    <property type="protein sequence ID" value="CAG8771536.1"/>
    <property type="molecule type" value="Genomic_DNA"/>
</dbReference>
<dbReference type="AlphaFoldDB" id="A0A9N9NY50"/>
<comment type="caution">
    <text evidence="2">The sequence shown here is derived from an EMBL/GenBank/DDBJ whole genome shotgun (WGS) entry which is preliminary data.</text>
</comment>
<evidence type="ECO:0000313" key="2">
    <source>
        <dbReference type="EMBL" id="CAG8771536.1"/>
    </source>
</evidence>
<dbReference type="OrthoDB" id="2447503at2759"/>
<feature type="non-terminal residue" evidence="2">
    <location>
        <position position="1"/>
    </location>
</feature>
<sequence>TFSQPTNKDNKLLDKDINSEGKKGEAITINILPPVIQPINTSGPITLLTPTFIESLKDHGDINSEVNQDVNDSKAIDDIIIESLDADGNDMKLMNDERSQEVEVSEYEDITSKYPSEDEEIESQIEQEDEVESTCDIDDEKLVSELHAIDEEIDALLKNDNDIENSPLNGEAITSVDRHVTNHNTLEANDIPSVVKKTSKSDDKC</sequence>